<keyword evidence="3" id="KW-1185">Reference proteome</keyword>
<reference evidence="1" key="1">
    <citation type="submission" date="2021-02" db="EMBL/GenBank/DDBJ databases">
        <authorList>
            <person name="Nowell W R."/>
        </authorList>
    </citation>
    <scope>NUCLEOTIDE SEQUENCE</scope>
</reference>
<dbReference type="OrthoDB" id="10641570at2759"/>
<dbReference type="Proteomes" id="UP000681722">
    <property type="component" value="Unassembled WGS sequence"/>
</dbReference>
<dbReference type="EMBL" id="CAJOBC010004919">
    <property type="protein sequence ID" value="CAF3845039.1"/>
    <property type="molecule type" value="Genomic_DNA"/>
</dbReference>
<comment type="caution">
    <text evidence="1">The sequence shown here is derived from an EMBL/GenBank/DDBJ whole genome shotgun (WGS) entry which is preliminary data.</text>
</comment>
<dbReference type="Proteomes" id="UP000663829">
    <property type="component" value="Unassembled WGS sequence"/>
</dbReference>
<gene>
    <name evidence="1" type="ORF">GPM918_LOCUS17665</name>
    <name evidence="2" type="ORF">SRO942_LOCUS17662</name>
</gene>
<protein>
    <submittedName>
        <fullName evidence="1">Uncharacterized protein</fullName>
    </submittedName>
</protein>
<dbReference type="AlphaFoldDB" id="A0A814MFN8"/>
<sequence>MRLGLANHCTMLNQNRAIFYLRRFLQEDLQLTALDGILIDVIIKMCNLILKNNYFYYDNNYCHRIKGGAMKSSLTLSLAIIYMKYWEKDLVEYQQPENRFVPFQISEFVFYRLTSPTQAIIRPKSPDVVEESETVCLDPVTSMIRSVRRSENRRRRVTEVFRPAAAAAESHLKIFRRRRRLLKENVQSAAAAERLFKDFHRQRRGQPQPNLSTKSFSLNQDPLSSSSNFHFIFNQKCTVQSKSKVQFCLTIIEKTSDSACFS</sequence>
<dbReference type="EMBL" id="CAJNOQ010004919">
    <property type="protein sequence ID" value="CAF1078902.1"/>
    <property type="molecule type" value="Genomic_DNA"/>
</dbReference>
<evidence type="ECO:0000313" key="1">
    <source>
        <dbReference type="EMBL" id="CAF1078902.1"/>
    </source>
</evidence>
<proteinExistence type="predicted"/>
<evidence type="ECO:0000313" key="2">
    <source>
        <dbReference type="EMBL" id="CAF3845039.1"/>
    </source>
</evidence>
<evidence type="ECO:0000313" key="3">
    <source>
        <dbReference type="Proteomes" id="UP000663829"/>
    </source>
</evidence>
<organism evidence="1 3">
    <name type="scientific">Didymodactylos carnosus</name>
    <dbReference type="NCBI Taxonomy" id="1234261"/>
    <lineage>
        <taxon>Eukaryota</taxon>
        <taxon>Metazoa</taxon>
        <taxon>Spiralia</taxon>
        <taxon>Gnathifera</taxon>
        <taxon>Rotifera</taxon>
        <taxon>Eurotatoria</taxon>
        <taxon>Bdelloidea</taxon>
        <taxon>Philodinida</taxon>
        <taxon>Philodinidae</taxon>
        <taxon>Didymodactylos</taxon>
    </lineage>
</organism>
<accession>A0A814MFN8</accession>
<name>A0A814MFN8_9BILA</name>